<reference evidence="5 6" key="1">
    <citation type="submission" date="2020-07" db="EMBL/GenBank/DDBJ databases">
        <authorList>
            <person name="Li M."/>
        </authorList>
    </citation>
    <scope>NUCLEOTIDE SEQUENCE [LARGE SCALE GENOMIC DNA]</scope>
    <source>
        <strain evidence="5 6">DSM 23284</strain>
    </source>
</reference>
<keyword evidence="2 3" id="KW-0378">Hydrolase</keyword>
<dbReference type="Proteomes" id="UP000559404">
    <property type="component" value="Unassembled WGS sequence"/>
</dbReference>
<sequence length="166" mass="17546">MSRSPSLVTRLVRSVVLSGARWRRAMTLGARVAVIDAGGGDGDGSGSVLLVRHSYLPGWYLPGGGVDPGETLAAAACRELAEETGVLCEAAPVLFAIYHNAQGHPRDHVALYRVSRFTVPEGALAPNAEIREAGFFPLCDLPDGTTPATRRRLAELAGTVPVSEVW</sequence>
<gene>
    <name evidence="5" type="ORF">H1W37_06290</name>
</gene>
<evidence type="ECO:0000256" key="2">
    <source>
        <dbReference type="ARBA" id="ARBA00022801"/>
    </source>
</evidence>
<dbReference type="InterPro" id="IPR020084">
    <property type="entry name" value="NUDIX_hydrolase_CS"/>
</dbReference>
<dbReference type="Gene3D" id="3.90.79.10">
    <property type="entry name" value="Nucleoside Triphosphate Pyrophosphohydrolase"/>
    <property type="match status" value="1"/>
</dbReference>
<name>A0A838XWQ6_9HYPH</name>
<dbReference type="PROSITE" id="PS00893">
    <property type="entry name" value="NUDIX_BOX"/>
    <property type="match status" value="1"/>
</dbReference>
<dbReference type="PANTHER" id="PTHR43046">
    <property type="entry name" value="GDP-MANNOSE MANNOSYL HYDROLASE"/>
    <property type="match status" value="1"/>
</dbReference>
<accession>A0A838XWQ6</accession>
<evidence type="ECO:0000256" key="1">
    <source>
        <dbReference type="ARBA" id="ARBA00001946"/>
    </source>
</evidence>
<dbReference type="Pfam" id="PF00293">
    <property type="entry name" value="NUDIX"/>
    <property type="match status" value="1"/>
</dbReference>
<proteinExistence type="inferred from homology"/>
<keyword evidence="6" id="KW-1185">Reference proteome</keyword>
<feature type="domain" description="Nudix hydrolase" evidence="4">
    <location>
        <begin position="25"/>
        <end position="159"/>
    </location>
</feature>
<dbReference type="PRINTS" id="PR00502">
    <property type="entry name" value="NUDIXFAMILY"/>
</dbReference>
<dbReference type="InterPro" id="IPR020476">
    <property type="entry name" value="Nudix_hydrolase"/>
</dbReference>
<dbReference type="RefSeq" id="WP_181759440.1">
    <property type="nucleotide sequence ID" value="NZ_BMCR01000002.1"/>
</dbReference>
<evidence type="ECO:0000313" key="6">
    <source>
        <dbReference type="Proteomes" id="UP000559404"/>
    </source>
</evidence>
<evidence type="ECO:0000313" key="5">
    <source>
        <dbReference type="EMBL" id="MBA4611250.1"/>
    </source>
</evidence>
<dbReference type="InterPro" id="IPR015797">
    <property type="entry name" value="NUDIX_hydrolase-like_dom_sf"/>
</dbReference>
<reference evidence="5 6" key="2">
    <citation type="submission" date="2020-08" db="EMBL/GenBank/DDBJ databases">
        <title>Stappia taiwanensis sp. nov., isolated from a coastal thermal spring.</title>
        <authorList>
            <person name="Kampfer P."/>
        </authorList>
    </citation>
    <scope>NUCLEOTIDE SEQUENCE [LARGE SCALE GENOMIC DNA]</scope>
    <source>
        <strain evidence="5 6">DSM 23284</strain>
    </source>
</reference>
<dbReference type="EMBL" id="JACEON010000004">
    <property type="protein sequence ID" value="MBA4611250.1"/>
    <property type="molecule type" value="Genomic_DNA"/>
</dbReference>
<evidence type="ECO:0000256" key="3">
    <source>
        <dbReference type="RuleBase" id="RU003476"/>
    </source>
</evidence>
<organism evidence="5 6">
    <name type="scientific">Stappia taiwanensis</name>
    <dbReference type="NCBI Taxonomy" id="992267"/>
    <lineage>
        <taxon>Bacteria</taxon>
        <taxon>Pseudomonadati</taxon>
        <taxon>Pseudomonadota</taxon>
        <taxon>Alphaproteobacteria</taxon>
        <taxon>Hyphomicrobiales</taxon>
        <taxon>Stappiaceae</taxon>
        <taxon>Stappia</taxon>
    </lineage>
</organism>
<dbReference type="InterPro" id="IPR000086">
    <property type="entry name" value="NUDIX_hydrolase_dom"/>
</dbReference>
<dbReference type="PANTHER" id="PTHR43046:SF14">
    <property type="entry name" value="MUTT_NUDIX FAMILY PROTEIN"/>
    <property type="match status" value="1"/>
</dbReference>
<comment type="caution">
    <text evidence="5">The sequence shown here is derived from an EMBL/GenBank/DDBJ whole genome shotgun (WGS) entry which is preliminary data.</text>
</comment>
<comment type="cofactor">
    <cofactor evidence="1">
        <name>Mg(2+)</name>
        <dbReference type="ChEBI" id="CHEBI:18420"/>
    </cofactor>
</comment>
<protein>
    <submittedName>
        <fullName evidence="5">NUDIX domain-containing protein</fullName>
    </submittedName>
</protein>
<evidence type="ECO:0000259" key="4">
    <source>
        <dbReference type="PROSITE" id="PS51462"/>
    </source>
</evidence>
<dbReference type="SUPFAM" id="SSF55811">
    <property type="entry name" value="Nudix"/>
    <property type="match status" value="1"/>
</dbReference>
<comment type="similarity">
    <text evidence="3">Belongs to the Nudix hydrolase family.</text>
</comment>
<dbReference type="PROSITE" id="PS51462">
    <property type="entry name" value="NUDIX"/>
    <property type="match status" value="1"/>
</dbReference>
<dbReference type="CDD" id="cd04680">
    <property type="entry name" value="NUDIX_Hydrolase"/>
    <property type="match status" value="1"/>
</dbReference>
<dbReference type="GO" id="GO:0016787">
    <property type="term" value="F:hydrolase activity"/>
    <property type="evidence" value="ECO:0007669"/>
    <property type="project" value="UniProtKB-KW"/>
</dbReference>
<dbReference type="AlphaFoldDB" id="A0A838XWQ6"/>